<feature type="binding site" evidence="18">
    <location>
        <position position="337"/>
    </location>
    <ligand>
        <name>UDP-N-acetyl-alpha-D-glucosamine</name>
        <dbReference type="ChEBI" id="CHEBI:57705"/>
    </ligand>
</feature>
<keyword evidence="4 18" id="KW-0963">Cytoplasm</keyword>
<keyword evidence="8 18" id="KW-0677">Repeat</keyword>
<keyword evidence="13 18" id="KW-0012">Acyltransferase</keyword>
<evidence type="ECO:0000256" key="5">
    <source>
        <dbReference type="ARBA" id="ARBA00022679"/>
    </source>
</evidence>
<keyword evidence="7 18" id="KW-0479">Metal-binding</keyword>
<keyword evidence="22" id="KW-1185">Reference proteome</keyword>
<dbReference type="PANTHER" id="PTHR43584">
    <property type="entry name" value="NUCLEOTIDYL TRANSFERASE"/>
    <property type="match status" value="1"/>
</dbReference>
<dbReference type="CDD" id="cd02540">
    <property type="entry name" value="GT2_GlmU_N_bac"/>
    <property type="match status" value="1"/>
</dbReference>
<dbReference type="SUPFAM" id="SSF53448">
    <property type="entry name" value="Nucleotide-diphospho-sugar transferases"/>
    <property type="match status" value="1"/>
</dbReference>
<feature type="region of interest" description="Disordered" evidence="19">
    <location>
        <begin position="427"/>
        <end position="461"/>
    </location>
</feature>
<dbReference type="EC" id="2.7.7.23" evidence="18"/>
<feature type="binding site" evidence="18">
    <location>
        <position position="78"/>
    </location>
    <ligand>
        <name>UDP-N-acetyl-alpha-D-glucosamine</name>
        <dbReference type="ChEBI" id="CHEBI:57705"/>
    </ligand>
</feature>
<dbReference type="InterPro" id="IPR018357">
    <property type="entry name" value="Hexapep_transf_CS"/>
</dbReference>
<dbReference type="NCBIfam" id="NF010933">
    <property type="entry name" value="PRK14353.1"/>
    <property type="match status" value="1"/>
</dbReference>
<comment type="pathway">
    <text evidence="18">Nucleotide-sugar biosynthesis; UDP-N-acetyl-alpha-D-glucosamine biosynthesis; UDP-N-acetyl-alpha-D-glucosamine from N-acetyl-alpha-D-glucosamine 1-phosphate: step 1/1.</text>
</comment>
<feature type="binding site" evidence="18">
    <location>
        <position position="352"/>
    </location>
    <ligand>
        <name>UDP-N-acetyl-alpha-D-glucosamine</name>
        <dbReference type="ChEBI" id="CHEBI:57705"/>
    </ligand>
</feature>
<feature type="binding site" evidence="18">
    <location>
        <position position="409"/>
    </location>
    <ligand>
        <name>acetyl-CoA</name>
        <dbReference type="ChEBI" id="CHEBI:57288"/>
    </ligand>
</feature>
<feature type="region of interest" description="Linker" evidence="18">
    <location>
        <begin position="233"/>
        <end position="253"/>
    </location>
</feature>
<comment type="pathway">
    <text evidence="18">Bacterial outer membrane biogenesis; LPS lipid A biosynthesis.</text>
</comment>
<feature type="binding site" evidence="18">
    <location>
        <position position="391"/>
    </location>
    <ligand>
        <name>acetyl-CoA</name>
        <dbReference type="ChEBI" id="CHEBI:57288"/>
    </ligand>
</feature>
<protein>
    <recommendedName>
        <fullName evidence="18">Bifunctional protein GlmU</fullName>
    </recommendedName>
    <domain>
        <recommendedName>
            <fullName evidence="18">UDP-N-acetylglucosamine pyrophosphorylase</fullName>
            <ecNumber evidence="18">2.7.7.23</ecNumber>
        </recommendedName>
        <alternativeName>
            <fullName evidence="18">N-acetylglucosamine-1-phosphate uridyltransferase</fullName>
        </alternativeName>
    </domain>
    <domain>
        <recommendedName>
            <fullName evidence="18">Glucosamine-1-phosphate N-acetyltransferase</fullName>
            <ecNumber evidence="18">2.3.1.157</ecNumber>
        </recommendedName>
    </domain>
</protein>
<evidence type="ECO:0000256" key="18">
    <source>
        <dbReference type="HAMAP-Rule" id="MF_01631"/>
    </source>
</evidence>
<dbReference type="InterPro" id="IPR001451">
    <property type="entry name" value="Hexapep"/>
</dbReference>
<feature type="binding site" evidence="18">
    <location>
        <position position="173"/>
    </location>
    <ligand>
        <name>UDP-N-acetyl-alpha-D-glucosamine</name>
        <dbReference type="ChEBI" id="CHEBI:57705"/>
    </ligand>
</feature>
<dbReference type="EMBL" id="JAAVLR010000002">
    <property type="protein sequence ID" value="NKC29104.1"/>
    <property type="molecule type" value="Genomic_DNA"/>
</dbReference>
<dbReference type="CDD" id="cd03353">
    <property type="entry name" value="LbH_GlmU_C"/>
    <property type="match status" value="1"/>
</dbReference>
<feature type="binding site" evidence="18">
    <location>
        <position position="230"/>
    </location>
    <ligand>
        <name>Mg(2+)</name>
        <dbReference type="ChEBI" id="CHEBI:18420"/>
    </ligand>
</feature>
<feature type="binding site" evidence="18">
    <location>
        <position position="108"/>
    </location>
    <ligand>
        <name>Mg(2+)</name>
        <dbReference type="ChEBI" id="CHEBI:18420"/>
    </ligand>
</feature>
<dbReference type="HAMAP" id="MF_01631">
    <property type="entry name" value="GlmU"/>
    <property type="match status" value="1"/>
</dbReference>
<dbReference type="Pfam" id="PF12804">
    <property type="entry name" value="NTP_transf_3"/>
    <property type="match status" value="1"/>
</dbReference>
<keyword evidence="5 18" id="KW-0808">Transferase</keyword>
<dbReference type="Pfam" id="PF00132">
    <property type="entry name" value="Hexapep"/>
    <property type="match status" value="1"/>
</dbReference>
<comment type="caution">
    <text evidence="21">The sequence shown here is derived from an EMBL/GenBank/DDBJ whole genome shotgun (WGS) entry which is preliminary data.</text>
</comment>
<dbReference type="Gene3D" id="2.160.10.10">
    <property type="entry name" value="Hexapeptide repeat proteins"/>
    <property type="match status" value="1"/>
</dbReference>
<dbReference type="PANTHER" id="PTHR43584:SF3">
    <property type="entry name" value="BIFUNCTIONAL PROTEIN GLMU"/>
    <property type="match status" value="1"/>
</dbReference>
<evidence type="ECO:0000256" key="14">
    <source>
        <dbReference type="ARBA" id="ARBA00023316"/>
    </source>
</evidence>
<feature type="compositionally biased region" description="Basic and acidic residues" evidence="19">
    <location>
        <begin position="427"/>
        <end position="440"/>
    </location>
</feature>
<evidence type="ECO:0000256" key="12">
    <source>
        <dbReference type="ARBA" id="ARBA00023268"/>
    </source>
</evidence>
<comment type="subcellular location">
    <subcellularLocation>
        <location evidence="1 18">Cytoplasm</location>
    </subcellularLocation>
</comment>
<feature type="binding site" evidence="18">
    <location>
        <begin position="11"/>
        <end position="14"/>
    </location>
    <ligand>
        <name>UDP-N-acetyl-alpha-D-glucosamine</name>
        <dbReference type="ChEBI" id="CHEBI:57705"/>
    </ligand>
</feature>
<comment type="pathway">
    <text evidence="18">Nucleotide-sugar biosynthesis; UDP-N-acetyl-alpha-D-glucosamine biosynthesis; N-acetyl-alpha-D-glucosamine 1-phosphate from alpha-D-glucosamine 6-phosphate (route II): step 2/2.</text>
</comment>
<feature type="binding site" evidence="18">
    <location>
        <position position="426"/>
    </location>
    <ligand>
        <name>acetyl-CoA</name>
        <dbReference type="ChEBI" id="CHEBI:57288"/>
    </ligand>
</feature>
<comment type="subunit">
    <text evidence="18">Homotrimer.</text>
</comment>
<evidence type="ECO:0000256" key="16">
    <source>
        <dbReference type="ARBA" id="ARBA00048493"/>
    </source>
</evidence>
<comment type="similarity">
    <text evidence="3 18">In the N-terminal section; belongs to the N-acetylglucosamine-1-phosphate uridyltransferase family.</text>
</comment>
<comment type="catalytic activity">
    <reaction evidence="15 18">
        <text>alpha-D-glucosamine 1-phosphate + acetyl-CoA = N-acetyl-alpha-D-glucosamine 1-phosphate + CoA + H(+)</text>
        <dbReference type="Rhea" id="RHEA:13725"/>
        <dbReference type="ChEBI" id="CHEBI:15378"/>
        <dbReference type="ChEBI" id="CHEBI:57287"/>
        <dbReference type="ChEBI" id="CHEBI:57288"/>
        <dbReference type="ChEBI" id="CHEBI:57776"/>
        <dbReference type="ChEBI" id="CHEBI:58516"/>
        <dbReference type="EC" id="2.3.1.157"/>
    </reaction>
</comment>
<dbReference type="Gene3D" id="3.90.550.10">
    <property type="entry name" value="Spore Coat Polysaccharide Biosynthesis Protein SpsA, Chain A"/>
    <property type="match status" value="1"/>
</dbReference>
<feature type="binding site" evidence="18">
    <location>
        <position position="319"/>
    </location>
    <ligand>
        <name>UDP-N-acetyl-alpha-D-glucosamine</name>
        <dbReference type="ChEBI" id="CHEBI:57705"/>
    </ligand>
</feature>
<evidence type="ECO:0000256" key="4">
    <source>
        <dbReference type="ARBA" id="ARBA00022490"/>
    </source>
</evidence>
<comment type="function">
    <text evidence="17 18">Catalyzes the last two sequential reactions in the de novo biosynthetic pathway for UDP-N-acetylglucosamine (UDP-GlcNAc). The C-terminal domain catalyzes the transfer of acetyl group from acetyl coenzyme A to glucosamine-1-phosphate (GlcN-1-P) to produce N-acetylglucosamine-1-phosphate (GlcNAc-1-P), which is converted into UDP-GlcNAc by the transfer of uridine 5-monophosphate (from uridine 5-triphosphate), a reaction catalyzed by the N-terminal domain.</text>
</comment>
<dbReference type="InterPro" id="IPR011004">
    <property type="entry name" value="Trimer_LpxA-like_sf"/>
</dbReference>
<keyword evidence="11 18" id="KW-0573">Peptidoglycan synthesis</keyword>
<accession>A0ABX1DVY7</accession>
<evidence type="ECO:0000313" key="21">
    <source>
        <dbReference type="EMBL" id="NKC29104.1"/>
    </source>
</evidence>
<dbReference type="SUPFAM" id="SSF51161">
    <property type="entry name" value="Trimeric LpxA-like enzymes"/>
    <property type="match status" value="1"/>
</dbReference>
<evidence type="ECO:0000256" key="19">
    <source>
        <dbReference type="SAM" id="MobiDB-lite"/>
    </source>
</evidence>
<evidence type="ECO:0000256" key="10">
    <source>
        <dbReference type="ARBA" id="ARBA00022960"/>
    </source>
</evidence>
<evidence type="ECO:0000256" key="13">
    <source>
        <dbReference type="ARBA" id="ARBA00023315"/>
    </source>
</evidence>
<evidence type="ECO:0000256" key="1">
    <source>
        <dbReference type="ARBA" id="ARBA00004496"/>
    </source>
</evidence>
<keyword evidence="14 18" id="KW-0961">Cell wall biogenesis/degradation</keyword>
<evidence type="ECO:0000256" key="3">
    <source>
        <dbReference type="ARBA" id="ARBA00007947"/>
    </source>
</evidence>
<evidence type="ECO:0000256" key="7">
    <source>
        <dbReference type="ARBA" id="ARBA00022723"/>
    </source>
</evidence>
<feature type="binding site" evidence="18">
    <location>
        <position position="158"/>
    </location>
    <ligand>
        <name>UDP-N-acetyl-alpha-D-glucosamine</name>
        <dbReference type="ChEBI" id="CHEBI:57705"/>
    </ligand>
</feature>
<gene>
    <name evidence="18 21" type="primary">glmU</name>
    <name evidence="21" type="ORF">HED52_21270</name>
</gene>
<feature type="region of interest" description="Pyrophosphorylase" evidence="18">
    <location>
        <begin position="1"/>
        <end position="232"/>
    </location>
</feature>
<feature type="region of interest" description="N-acetyltransferase" evidence="18">
    <location>
        <begin position="254"/>
        <end position="510"/>
    </location>
</feature>
<comment type="cofactor">
    <cofactor evidence="18">
        <name>Mg(2+)</name>
        <dbReference type="ChEBI" id="CHEBI:18420"/>
    </cofactor>
    <text evidence="18">Binds 1 Mg(2+) ion per subunit.</text>
</comment>
<feature type="binding site" evidence="18">
    <location>
        <begin position="83"/>
        <end position="84"/>
    </location>
    <ligand>
        <name>UDP-N-acetyl-alpha-D-glucosamine</name>
        <dbReference type="ChEBI" id="CHEBI:57705"/>
    </ligand>
</feature>
<sequence>MTDRTCLSIVLAAGEGTRMKSSLPKVLHQVAGLPLVSHVVKAVQGTGKSDVALVVGRGADEVRAAVEKNAGPVSAFEQKERLGTAHAVLAAREAIERGYDDLLIVFGDTPLIEAQSLQKARERLAGGADVVVIGFRPENPHGYGRLIEEGDKLVAIVEEKEASEAQKQIGFCNGGLMAVRGQHALALLDAVDNNNAKGEYYLTDIVAIAHGRDMNVTAIEVPVDNVIGINNRVELAEAEAIWQDRKRREMMLAGVTLIAPGTVFFSHDTLIEADVIVEPNVFFGPHVHVASGALIHSFSHLEGAEVGPKAEIGPFARLRPGANLGEKTKVGNFCEVKNATLHKGAKINHLTYIGDAIVGASSNIGAGTITCNYDGYNKYKTVIGENAFVGSNSSLVAPVEIGDNAYIASGSTITDNVPADALAFGRARQETKEGRGKSCERSMPPSKRLKPRRNKSSNSLSERQSIGLPFCVRIFKPRNITSRRRIWSSPCVELSALSEITKSLRFSWMH</sequence>
<evidence type="ECO:0000256" key="8">
    <source>
        <dbReference type="ARBA" id="ARBA00022737"/>
    </source>
</evidence>
<feature type="domain" description="MobA-like NTP transferase" evidence="20">
    <location>
        <begin position="9"/>
        <end position="138"/>
    </location>
</feature>
<feature type="binding site" evidence="18">
    <location>
        <begin position="372"/>
        <end position="373"/>
    </location>
    <ligand>
        <name>acetyl-CoA</name>
        <dbReference type="ChEBI" id="CHEBI:57288"/>
    </ligand>
</feature>
<keyword evidence="6 18" id="KW-0548">Nucleotidyltransferase</keyword>
<evidence type="ECO:0000256" key="6">
    <source>
        <dbReference type="ARBA" id="ARBA00022695"/>
    </source>
</evidence>
<comment type="caution">
    <text evidence="18">Lacks conserved residue(s) required for the propagation of feature annotation.</text>
</comment>
<dbReference type="Proteomes" id="UP000568486">
    <property type="component" value="Unassembled WGS sequence"/>
</dbReference>
<feature type="binding site" evidence="18">
    <location>
        <position position="363"/>
    </location>
    <ligand>
        <name>UDP-N-acetyl-alpha-D-glucosamine</name>
        <dbReference type="ChEBI" id="CHEBI:57705"/>
    </ligand>
</feature>
<evidence type="ECO:0000256" key="15">
    <source>
        <dbReference type="ARBA" id="ARBA00048247"/>
    </source>
</evidence>
<evidence type="ECO:0000256" key="11">
    <source>
        <dbReference type="ARBA" id="ARBA00022984"/>
    </source>
</evidence>
<keyword evidence="9 18" id="KW-0460">Magnesium</keyword>
<evidence type="ECO:0000313" key="22">
    <source>
        <dbReference type="Proteomes" id="UP000568486"/>
    </source>
</evidence>
<proteinExistence type="inferred from homology"/>
<evidence type="ECO:0000259" key="20">
    <source>
        <dbReference type="Pfam" id="PF12804"/>
    </source>
</evidence>
<dbReference type="InterPro" id="IPR025877">
    <property type="entry name" value="MobA-like_NTP_Trfase"/>
</dbReference>
<evidence type="ECO:0000256" key="2">
    <source>
        <dbReference type="ARBA" id="ARBA00007707"/>
    </source>
</evidence>
<dbReference type="InterPro" id="IPR005882">
    <property type="entry name" value="Bifunctional_GlmU"/>
</dbReference>
<evidence type="ECO:0000256" key="9">
    <source>
        <dbReference type="ARBA" id="ARBA00022842"/>
    </source>
</evidence>
<dbReference type="GO" id="GO:0003977">
    <property type="term" value="F:UDP-N-acetylglucosamine diphosphorylase activity"/>
    <property type="evidence" value="ECO:0007669"/>
    <property type="project" value="UniProtKB-EC"/>
</dbReference>
<feature type="binding site" evidence="18">
    <location>
        <position position="230"/>
    </location>
    <ligand>
        <name>UDP-N-acetyl-alpha-D-glucosamine</name>
        <dbReference type="ChEBI" id="CHEBI:57705"/>
    </ligand>
</feature>
<organism evidence="21 22">
    <name type="scientific">Brucella ciceri</name>
    <dbReference type="NCBI Taxonomy" id="391287"/>
    <lineage>
        <taxon>Bacteria</taxon>
        <taxon>Pseudomonadati</taxon>
        <taxon>Pseudomonadota</taxon>
        <taxon>Alphaproteobacteria</taxon>
        <taxon>Hyphomicrobiales</taxon>
        <taxon>Brucellaceae</taxon>
        <taxon>Brucella/Ochrobactrum group</taxon>
        <taxon>Brucella</taxon>
    </lineage>
</organism>
<keyword evidence="10 18" id="KW-0133">Cell shape</keyword>
<dbReference type="EC" id="2.3.1.157" evidence="18"/>
<dbReference type="PROSITE" id="PS00101">
    <property type="entry name" value="HEXAPEP_TRANSFERASES"/>
    <property type="match status" value="1"/>
</dbReference>
<dbReference type="InterPro" id="IPR050065">
    <property type="entry name" value="GlmU-like"/>
</dbReference>
<dbReference type="NCBIfam" id="TIGR01173">
    <property type="entry name" value="glmU"/>
    <property type="match status" value="1"/>
</dbReference>
<comment type="catalytic activity">
    <reaction evidence="16 18">
        <text>N-acetyl-alpha-D-glucosamine 1-phosphate + UTP + H(+) = UDP-N-acetyl-alpha-D-glucosamine + diphosphate</text>
        <dbReference type="Rhea" id="RHEA:13509"/>
        <dbReference type="ChEBI" id="CHEBI:15378"/>
        <dbReference type="ChEBI" id="CHEBI:33019"/>
        <dbReference type="ChEBI" id="CHEBI:46398"/>
        <dbReference type="ChEBI" id="CHEBI:57705"/>
        <dbReference type="ChEBI" id="CHEBI:57776"/>
        <dbReference type="EC" id="2.7.7.23"/>
    </reaction>
</comment>
<feature type="binding site" evidence="18">
    <location>
        <position position="25"/>
    </location>
    <ligand>
        <name>UDP-N-acetyl-alpha-D-glucosamine</name>
        <dbReference type="ChEBI" id="CHEBI:57705"/>
    </ligand>
</feature>
<evidence type="ECO:0000256" key="17">
    <source>
        <dbReference type="ARBA" id="ARBA00049628"/>
    </source>
</evidence>
<feature type="active site" description="Proton acceptor" evidence="18">
    <location>
        <position position="349"/>
    </location>
</feature>
<feature type="binding site" evidence="18">
    <location>
        <position position="144"/>
    </location>
    <ligand>
        <name>UDP-N-acetyl-alpha-D-glucosamine</name>
        <dbReference type="ChEBI" id="CHEBI:57705"/>
    </ligand>
</feature>
<comment type="similarity">
    <text evidence="2 18">In the C-terminal section; belongs to the transferase hexapeptide repeat family.</text>
</comment>
<dbReference type="InterPro" id="IPR029044">
    <property type="entry name" value="Nucleotide-diphossugar_trans"/>
</dbReference>
<reference evidence="21 22" key="1">
    <citation type="submission" date="2020-03" db="EMBL/GenBank/DDBJ databases">
        <title>Whole genome sequencing of clinical and environmental type strains of Ochrobactrum.</title>
        <authorList>
            <person name="Dharne M."/>
        </authorList>
    </citation>
    <scope>NUCLEOTIDE SEQUENCE [LARGE SCALE GENOMIC DNA]</scope>
    <source>
        <strain evidence="21 22">DSM 22292</strain>
    </source>
</reference>
<name>A0ABX1DVY7_9HYPH</name>
<feature type="binding site" evidence="18">
    <location>
        <position position="366"/>
    </location>
    <ligand>
        <name>acetyl-CoA</name>
        <dbReference type="ChEBI" id="CHEBI:57288"/>
    </ligand>
</feature>
<keyword evidence="12 18" id="KW-0511">Multifunctional enzyme</keyword>
<dbReference type="InterPro" id="IPR038009">
    <property type="entry name" value="GlmU_C_LbH"/>
</dbReference>